<dbReference type="SUPFAM" id="SSF63825">
    <property type="entry name" value="YWTD domain"/>
    <property type="match status" value="1"/>
</dbReference>
<accession>A0AA38SSH9</accession>
<dbReference type="PANTHER" id="PTHR46388:SF3">
    <property type="entry name" value="DUF1618 DOMAIN-CONTAINING PROTEIN"/>
    <property type="match status" value="1"/>
</dbReference>
<evidence type="ECO:0008006" key="3">
    <source>
        <dbReference type="Google" id="ProtNLM"/>
    </source>
</evidence>
<dbReference type="InterPro" id="IPR011042">
    <property type="entry name" value="6-blade_b-propeller_TolB-like"/>
</dbReference>
<comment type="caution">
    <text evidence="1">The sequence shown here is derived from an EMBL/GenBank/DDBJ whole genome shotgun (WGS) entry which is preliminary data.</text>
</comment>
<evidence type="ECO:0000313" key="2">
    <source>
        <dbReference type="Proteomes" id="UP001172457"/>
    </source>
</evidence>
<dbReference type="AlphaFoldDB" id="A0AA38SSH9"/>
<dbReference type="PANTHER" id="PTHR46388">
    <property type="entry name" value="NHL REPEAT-CONTAINING PROTEIN 2"/>
    <property type="match status" value="1"/>
</dbReference>
<protein>
    <recommendedName>
        <fullName evidence="3">NHL repeat-containing protein 2</fullName>
    </recommendedName>
</protein>
<reference evidence="1" key="1">
    <citation type="submission" date="2023-03" db="EMBL/GenBank/DDBJ databases">
        <title>Chromosome-scale reference genome and RAD-based genetic map of yellow starthistle (Centaurea solstitialis) reveal putative structural variation and QTLs associated with invader traits.</title>
        <authorList>
            <person name="Reatini B."/>
            <person name="Cang F.A."/>
            <person name="Jiang Q."/>
            <person name="Mckibben M.T.W."/>
            <person name="Barker M.S."/>
            <person name="Rieseberg L.H."/>
            <person name="Dlugosch K.M."/>
        </authorList>
    </citation>
    <scope>NUCLEOTIDE SEQUENCE</scope>
    <source>
        <strain evidence="1">CAN-66</strain>
        <tissue evidence="1">Leaf</tissue>
    </source>
</reference>
<organism evidence="1 2">
    <name type="scientific">Centaurea solstitialis</name>
    <name type="common">yellow star-thistle</name>
    <dbReference type="NCBI Taxonomy" id="347529"/>
    <lineage>
        <taxon>Eukaryota</taxon>
        <taxon>Viridiplantae</taxon>
        <taxon>Streptophyta</taxon>
        <taxon>Embryophyta</taxon>
        <taxon>Tracheophyta</taxon>
        <taxon>Spermatophyta</taxon>
        <taxon>Magnoliopsida</taxon>
        <taxon>eudicotyledons</taxon>
        <taxon>Gunneridae</taxon>
        <taxon>Pentapetalae</taxon>
        <taxon>asterids</taxon>
        <taxon>campanulids</taxon>
        <taxon>Asterales</taxon>
        <taxon>Asteraceae</taxon>
        <taxon>Carduoideae</taxon>
        <taxon>Cardueae</taxon>
        <taxon>Centaureinae</taxon>
        <taxon>Centaurea</taxon>
    </lineage>
</organism>
<proteinExistence type="predicted"/>
<sequence>MTVSFRYSTVPESCKPFLSEVDLLSTFIRSSLNELEGPSHCWLNRSTATKDLNGRDGVFLVVAGAFSEDFLGSGTHNTFIFENIKSLQQRYPSLNVMGFQLCKAVSSDAVRSCLAKIIMREYITFPILLSNKSLSEMPDRVGYIVFKGMEGPFLLHDKDVDFENLETVIKDLMVQPKEKPELLHNLRGTWVKPLDAFREPDLCSPLQNLLLYFPGCIEVDEVNNCLFLSDINHHRIIVFDGSGKILDCIGSSPGFEDGDFESTKITRPAALFYHEDEDCLYFADSELTRLAELVWLEAQLVKK</sequence>
<evidence type="ECO:0000313" key="1">
    <source>
        <dbReference type="EMBL" id="KAJ9547798.1"/>
    </source>
</evidence>
<name>A0AA38SSH9_9ASTR</name>
<keyword evidence="2" id="KW-1185">Reference proteome</keyword>
<dbReference type="Proteomes" id="UP001172457">
    <property type="component" value="Chromosome 5"/>
</dbReference>
<gene>
    <name evidence="1" type="ORF">OSB04_020341</name>
</gene>
<dbReference type="EMBL" id="JARYMX010000005">
    <property type="protein sequence ID" value="KAJ9547798.1"/>
    <property type="molecule type" value="Genomic_DNA"/>
</dbReference>
<dbReference type="Gene3D" id="2.120.10.30">
    <property type="entry name" value="TolB, C-terminal domain"/>
    <property type="match status" value="1"/>
</dbReference>